<feature type="region of interest" description="Disordered" evidence="14">
    <location>
        <begin position="131"/>
        <end position="156"/>
    </location>
</feature>
<dbReference type="InParanoid" id="K1PU15"/>
<keyword evidence="6" id="KW-0723">Serine/threonine-protein kinase</keyword>
<keyword evidence="10" id="KW-0067">ATP-binding</keyword>
<dbReference type="PANTHER" id="PTHR14865">
    <property type="entry name" value="CST COMPLEX SUBUNIT CTC1"/>
    <property type="match status" value="1"/>
</dbReference>
<evidence type="ECO:0000256" key="9">
    <source>
        <dbReference type="ARBA" id="ARBA00022777"/>
    </source>
</evidence>
<evidence type="ECO:0000256" key="8">
    <source>
        <dbReference type="ARBA" id="ARBA00022741"/>
    </source>
</evidence>
<evidence type="ECO:0000256" key="10">
    <source>
        <dbReference type="ARBA" id="ARBA00022840"/>
    </source>
</evidence>
<dbReference type="GO" id="GO:0005524">
    <property type="term" value="F:ATP binding"/>
    <property type="evidence" value="ECO:0007669"/>
    <property type="project" value="UniProtKB-KW"/>
</dbReference>
<feature type="compositionally biased region" description="Basic and acidic residues" evidence="14">
    <location>
        <begin position="180"/>
        <end position="195"/>
    </location>
</feature>
<organism evidence="16">
    <name type="scientific">Magallana gigas</name>
    <name type="common">Pacific oyster</name>
    <name type="synonym">Crassostrea gigas</name>
    <dbReference type="NCBI Taxonomy" id="29159"/>
    <lineage>
        <taxon>Eukaryota</taxon>
        <taxon>Metazoa</taxon>
        <taxon>Spiralia</taxon>
        <taxon>Lophotrochozoa</taxon>
        <taxon>Mollusca</taxon>
        <taxon>Bivalvia</taxon>
        <taxon>Autobranchia</taxon>
        <taxon>Pteriomorphia</taxon>
        <taxon>Ostreida</taxon>
        <taxon>Ostreoidea</taxon>
        <taxon>Ostreidae</taxon>
        <taxon>Magallana</taxon>
    </lineage>
</organism>
<keyword evidence="5" id="KW-0158">Chromosome</keyword>
<reference evidence="16" key="1">
    <citation type="journal article" date="2012" name="Nature">
        <title>The oyster genome reveals stress adaptation and complexity of shell formation.</title>
        <authorList>
            <person name="Zhang G."/>
            <person name="Fang X."/>
            <person name="Guo X."/>
            <person name="Li L."/>
            <person name="Luo R."/>
            <person name="Xu F."/>
            <person name="Yang P."/>
            <person name="Zhang L."/>
            <person name="Wang X."/>
            <person name="Qi H."/>
            <person name="Xiong Z."/>
            <person name="Que H."/>
            <person name="Xie Y."/>
            <person name="Holland P.W."/>
            <person name="Paps J."/>
            <person name="Zhu Y."/>
            <person name="Wu F."/>
            <person name="Chen Y."/>
            <person name="Wang J."/>
            <person name="Peng C."/>
            <person name="Meng J."/>
            <person name="Yang L."/>
            <person name="Liu J."/>
            <person name="Wen B."/>
            <person name="Zhang N."/>
            <person name="Huang Z."/>
            <person name="Zhu Q."/>
            <person name="Feng Y."/>
            <person name="Mount A."/>
            <person name="Hedgecock D."/>
            <person name="Xu Z."/>
            <person name="Liu Y."/>
            <person name="Domazet-Loso T."/>
            <person name="Du Y."/>
            <person name="Sun X."/>
            <person name="Zhang S."/>
            <person name="Liu B."/>
            <person name="Cheng P."/>
            <person name="Jiang X."/>
            <person name="Li J."/>
            <person name="Fan D."/>
            <person name="Wang W."/>
            <person name="Fu W."/>
            <person name="Wang T."/>
            <person name="Wang B."/>
            <person name="Zhang J."/>
            <person name="Peng Z."/>
            <person name="Li Y."/>
            <person name="Li N."/>
            <person name="Wang J."/>
            <person name="Chen M."/>
            <person name="He Y."/>
            <person name="Tan F."/>
            <person name="Song X."/>
            <person name="Zheng Q."/>
            <person name="Huang R."/>
            <person name="Yang H."/>
            <person name="Du X."/>
            <person name="Chen L."/>
            <person name="Yang M."/>
            <person name="Gaffney P.M."/>
            <person name="Wang S."/>
            <person name="Luo L."/>
            <person name="She Z."/>
            <person name="Ming Y."/>
            <person name="Huang W."/>
            <person name="Zhang S."/>
            <person name="Huang B."/>
            <person name="Zhang Y."/>
            <person name="Qu T."/>
            <person name="Ni P."/>
            <person name="Miao G."/>
            <person name="Wang J."/>
            <person name="Wang Q."/>
            <person name="Steinberg C.E."/>
            <person name="Wang H."/>
            <person name="Li N."/>
            <person name="Qian L."/>
            <person name="Zhang G."/>
            <person name="Li Y."/>
            <person name="Yang H."/>
            <person name="Liu X."/>
            <person name="Wang J."/>
            <person name="Yin Y."/>
            <person name="Wang J."/>
        </authorList>
    </citation>
    <scope>NUCLEOTIDE SEQUENCE [LARGE SCALE GENOMIC DNA]</scope>
    <source>
        <strain evidence="16">05x7-T-G4-1.051#20</strain>
    </source>
</reference>
<evidence type="ECO:0000256" key="2">
    <source>
        <dbReference type="ARBA" id="ARBA00004574"/>
    </source>
</evidence>
<dbReference type="HOGENOM" id="CLU_505530_0_0_1"/>
<sequence length="539" mass="61109">MLDCEWISCCEEEDEVAVSATVNEACRGISGETGIETRGQVVVKTAGMVSSVKLLFLRHEVLYDINLLYLDPEKRISSLEALQKHSFIVDLDFDKILHREIKPPFVPSKDHLNCDPTYELEEMIIESKPLHKKKKRLAKQNSKRELSRQSSVEGDTAHDTEENIFKYFRIFNRERELPGHNQEETHPAHQEKDNECYESQDELEAPVRTASKPQVTKQVTFDSSELHTTSKKPISSVSTLDNRKISLTVSSLDAEEDVVVYMTLTNTRYPLGLLPGHVIRFRNLERRVSRHGSVYCQYVVVSTLEILGAGTEPLLREVKEPEMKDYQWENALTHHLCEIWRPPALSLFQCVTHIHRITKLSFKSTCLNCNSIICNGECENHLCNPDHGTKFSASASFSVDDGTSFANVKCYSGVVQKLLELSDIEWVNLEEAVKLQGDIFITSNNDNGSSVEFFLQTFRGGSHLHLPKQLLLKPDRQTMSQDVYYNLDAASSSDFPMKAVDTGCGQVETKCLPILHLTCLDIRQLDVTSYVMNNLTSSM</sequence>
<dbReference type="Pfam" id="PF15489">
    <property type="entry name" value="CTC1"/>
    <property type="match status" value="1"/>
</dbReference>
<dbReference type="InterPro" id="IPR029156">
    <property type="entry name" value="CTC1"/>
</dbReference>
<gene>
    <name evidence="16" type="ORF">CGI_10012296</name>
</gene>
<feature type="region of interest" description="Disordered" evidence="14">
    <location>
        <begin position="180"/>
        <end position="212"/>
    </location>
</feature>
<evidence type="ECO:0000256" key="7">
    <source>
        <dbReference type="ARBA" id="ARBA00022679"/>
    </source>
</evidence>
<evidence type="ECO:0000256" key="13">
    <source>
        <dbReference type="ARBA" id="ARBA00023242"/>
    </source>
</evidence>
<keyword evidence="7" id="KW-0808">Transferase</keyword>
<evidence type="ECO:0000259" key="15">
    <source>
        <dbReference type="PROSITE" id="PS51285"/>
    </source>
</evidence>
<evidence type="ECO:0000256" key="6">
    <source>
        <dbReference type="ARBA" id="ARBA00022527"/>
    </source>
</evidence>
<dbReference type="GO" id="GO:0004674">
    <property type="term" value="F:protein serine/threonine kinase activity"/>
    <property type="evidence" value="ECO:0007669"/>
    <property type="project" value="UniProtKB-KW"/>
</dbReference>
<evidence type="ECO:0000256" key="3">
    <source>
        <dbReference type="ARBA" id="ARBA00006332"/>
    </source>
</evidence>
<dbReference type="GO" id="GO:1990879">
    <property type="term" value="C:CST complex"/>
    <property type="evidence" value="ECO:0007669"/>
    <property type="project" value="TreeGrafter"/>
</dbReference>
<protein>
    <recommendedName>
        <fullName evidence="4">CST complex subunit CTC1</fullName>
    </recommendedName>
</protein>
<keyword evidence="8" id="KW-0547">Nucleotide-binding</keyword>
<evidence type="ECO:0000313" key="16">
    <source>
        <dbReference type="EMBL" id="EKC27787.1"/>
    </source>
</evidence>
<evidence type="ECO:0000256" key="12">
    <source>
        <dbReference type="ARBA" id="ARBA00023125"/>
    </source>
</evidence>
<dbReference type="AlphaFoldDB" id="K1PU15"/>
<evidence type="ECO:0000256" key="4">
    <source>
        <dbReference type="ARBA" id="ARBA00016175"/>
    </source>
</evidence>
<proteinExistence type="inferred from homology"/>
<evidence type="ECO:0000256" key="5">
    <source>
        <dbReference type="ARBA" id="ARBA00022454"/>
    </source>
</evidence>
<dbReference type="EMBL" id="JH818022">
    <property type="protein sequence ID" value="EKC27787.1"/>
    <property type="molecule type" value="Genomic_DNA"/>
</dbReference>
<dbReference type="PANTHER" id="PTHR14865:SF2">
    <property type="entry name" value="CST COMPLEX SUBUNIT CTC1"/>
    <property type="match status" value="1"/>
</dbReference>
<evidence type="ECO:0000256" key="11">
    <source>
        <dbReference type="ARBA" id="ARBA00022895"/>
    </source>
</evidence>
<dbReference type="PROSITE" id="PS51285">
    <property type="entry name" value="AGC_KINASE_CTER"/>
    <property type="match status" value="1"/>
</dbReference>
<keyword evidence="12" id="KW-0238">DNA-binding</keyword>
<evidence type="ECO:0000256" key="1">
    <source>
        <dbReference type="ARBA" id="ARBA00004123"/>
    </source>
</evidence>
<keyword evidence="13" id="KW-0539">Nucleus</keyword>
<dbReference type="GO" id="GO:0003697">
    <property type="term" value="F:single-stranded DNA binding"/>
    <property type="evidence" value="ECO:0007669"/>
    <property type="project" value="InterPro"/>
</dbReference>
<evidence type="ECO:0000256" key="14">
    <source>
        <dbReference type="SAM" id="MobiDB-lite"/>
    </source>
</evidence>
<accession>K1PU15</accession>
<dbReference type="GO" id="GO:0042162">
    <property type="term" value="F:telomeric DNA binding"/>
    <property type="evidence" value="ECO:0007669"/>
    <property type="project" value="TreeGrafter"/>
</dbReference>
<dbReference type="GO" id="GO:0010833">
    <property type="term" value="P:telomere maintenance via telomere lengthening"/>
    <property type="evidence" value="ECO:0007669"/>
    <property type="project" value="TreeGrafter"/>
</dbReference>
<name>K1PU15_MAGGI</name>
<dbReference type="InterPro" id="IPR042617">
    <property type="entry name" value="CTC1-like"/>
</dbReference>
<keyword evidence="9 16" id="KW-0418">Kinase</keyword>
<comment type="subcellular location">
    <subcellularLocation>
        <location evidence="2">Chromosome</location>
        <location evidence="2">Telomere</location>
    </subcellularLocation>
    <subcellularLocation>
        <location evidence="1">Nucleus</location>
    </subcellularLocation>
</comment>
<dbReference type="InterPro" id="IPR000961">
    <property type="entry name" value="AGC-kinase_C"/>
</dbReference>
<dbReference type="GO" id="GO:0045740">
    <property type="term" value="P:positive regulation of DNA replication"/>
    <property type="evidence" value="ECO:0007669"/>
    <property type="project" value="TreeGrafter"/>
</dbReference>
<comment type="similarity">
    <text evidence="3">Belongs to the CTC1 family.</text>
</comment>
<feature type="domain" description="AGC-kinase C-terminal" evidence="15">
    <location>
        <begin position="89"/>
        <end position="180"/>
    </location>
</feature>
<keyword evidence="11" id="KW-0779">Telomere</keyword>
<dbReference type="Gene3D" id="1.10.510.10">
    <property type="entry name" value="Transferase(Phosphotransferase) domain 1"/>
    <property type="match status" value="1"/>
</dbReference>